<dbReference type="EMBL" id="CP009514">
    <property type="protein sequence ID" value="AKB70672.1"/>
    <property type="molecule type" value="Genomic_DNA"/>
</dbReference>
<evidence type="ECO:0000313" key="2">
    <source>
        <dbReference type="EMBL" id="AKB70672.1"/>
    </source>
</evidence>
<dbReference type="KEGG" id="mmac:MSMAC_0782"/>
<accession>A0A0E3RWJ3</accession>
<dbReference type="InterPro" id="IPR004291">
    <property type="entry name" value="Transposase_IS66_central"/>
</dbReference>
<name>A0A0E3RWJ3_METMZ</name>
<proteinExistence type="predicted"/>
<feature type="domain" description="Transposase IS66 central" evidence="1">
    <location>
        <begin position="12"/>
        <end position="47"/>
    </location>
</feature>
<dbReference type="Pfam" id="PF03050">
    <property type="entry name" value="DDE_Tnp_IS66"/>
    <property type="match status" value="1"/>
</dbReference>
<organism evidence="2 3">
    <name type="scientific">Methanosarcina mazei C16</name>
    <dbReference type="NCBI Taxonomy" id="1434113"/>
    <lineage>
        <taxon>Archaea</taxon>
        <taxon>Methanobacteriati</taxon>
        <taxon>Methanobacteriota</taxon>
        <taxon>Stenosarchaea group</taxon>
        <taxon>Methanomicrobia</taxon>
        <taxon>Methanosarcinales</taxon>
        <taxon>Methanosarcinaceae</taxon>
        <taxon>Methanosarcina</taxon>
    </lineage>
</organism>
<evidence type="ECO:0000313" key="3">
    <source>
        <dbReference type="Proteomes" id="UP000033071"/>
    </source>
</evidence>
<protein>
    <submittedName>
        <fullName evidence="2">Mobile element protein</fullName>
    </submittedName>
</protein>
<dbReference type="PATRIC" id="fig|1434113.4.peg.981"/>
<evidence type="ECO:0000259" key="1">
    <source>
        <dbReference type="Pfam" id="PF03050"/>
    </source>
</evidence>
<sequence>MGIKSVCYDIRAEKECFQNLECFENIIREKLMTSYVVHFDETGMKIEEKTLASCSF</sequence>
<gene>
    <name evidence="2" type="ORF">MSMAC_0782</name>
</gene>
<dbReference type="AlphaFoldDB" id="A0A0E3RWJ3"/>
<dbReference type="HOGENOM" id="CLU_3003173_0_0_2"/>
<dbReference type="Proteomes" id="UP000033071">
    <property type="component" value="Chromosome"/>
</dbReference>
<reference evidence="2 3" key="1">
    <citation type="submission" date="2014-07" db="EMBL/GenBank/DDBJ databases">
        <title>Methanogenic archaea and the global carbon cycle.</title>
        <authorList>
            <person name="Henriksen J.R."/>
            <person name="Luke J."/>
            <person name="Reinhart S."/>
            <person name="Benedict M.N."/>
            <person name="Youngblut N.D."/>
            <person name="Metcalf M.E."/>
            <person name="Whitaker R.J."/>
            <person name="Metcalf W.W."/>
        </authorList>
    </citation>
    <scope>NUCLEOTIDE SEQUENCE [LARGE SCALE GENOMIC DNA]</scope>
    <source>
        <strain evidence="2 3">C16</strain>
    </source>
</reference>